<sequence length="482" mass="53507">MADASLRRRLLPLAARIGAWLRPVGAVLARIGATLFAPLKRLQKRPARAISRIMPKGLYPRALVIVIAPVVLLQSVIAYVFMERHWQTVTQRLSAAVSQDIAALIDVYESYPQDKDAALLSRIAQERLGLDVDILPDTDLPAPGPRPFFSLLDSALSTELSQQVKRPFWLDTVGRSSLIEIRIKLGKDVMRVLTRRSQAYASNSHIFLLWMTGTSLILLTIAVLFLRNQIRPILRLADAAEAFGKGRDADFRPRGAREVRRAGNAFIEMKRRVERSIGERTMMLNGVSHDLRTILTRFKLSLALLERSPDLEAIEKDVDEMSRMLEDYLAFARGDAGESPVETDIRSLLEHLKADAERQGHQTELTVVGDPLVVVRPDAVRRLLTNLVSNAARFGDRIAIRATHDARYLIVMVDDDGPGIAPELREDVFKPFFRLDEARNVDGGGTGLGLAIARDIARSHGGDIILGESPLGGLRATVRLPV</sequence>
<keyword evidence="9" id="KW-0547">Nucleotide-binding</keyword>
<evidence type="ECO:0000256" key="8">
    <source>
        <dbReference type="ARBA" id="ARBA00022692"/>
    </source>
</evidence>
<dbReference type="InterPro" id="IPR003661">
    <property type="entry name" value="HisK_dim/P_dom"/>
</dbReference>
<evidence type="ECO:0000256" key="4">
    <source>
        <dbReference type="ARBA" id="ARBA00022475"/>
    </source>
</evidence>
<protein>
    <recommendedName>
        <fullName evidence="3">histidine kinase</fullName>
        <ecNumber evidence="3">2.7.13.3</ecNumber>
    </recommendedName>
</protein>
<evidence type="ECO:0000256" key="11">
    <source>
        <dbReference type="ARBA" id="ARBA00022840"/>
    </source>
</evidence>
<evidence type="ECO:0000256" key="12">
    <source>
        <dbReference type="ARBA" id="ARBA00022989"/>
    </source>
</evidence>
<keyword evidence="12 15" id="KW-1133">Transmembrane helix</keyword>
<evidence type="ECO:0000256" key="3">
    <source>
        <dbReference type="ARBA" id="ARBA00012438"/>
    </source>
</evidence>
<comment type="catalytic activity">
    <reaction evidence="1">
        <text>ATP + protein L-histidine = ADP + protein N-phospho-L-histidine.</text>
        <dbReference type="EC" id="2.7.13.3"/>
    </reaction>
</comment>
<dbReference type="EMBL" id="JAWDID010000003">
    <property type="protein sequence ID" value="MDU0338854.1"/>
    <property type="molecule type" value="Genomic_DNA"/>
</dbReference>
<evidence type="ECO:0000256" key="14">
    <source>
        <dbReference type="ARBA" id="ARBA00023136"/>
    </source>
</evidence>
<keyword evidence="7" id="KW-0808">Transferase</keyword>
<dbReference type="GO" id="GO:0005524">
    <property type="term" value="F:ATP binding"/>
    <property type="evidence" value="ECO:0007669"/>
    <property type="project" value="UniProtKB-KW"/>
</dbReference>
<dbReference type="PRINTS" id="PR00344">
    <property type="entry name" value="BCTRLSENSOR"/>
</dbReference>
<keyword evidence="13" id="KW-0902">Two-component regulatory system</keyword>
<dbReference type="SMART" id="SM00387">
    <property type="entry name" value="HATPase_c"/>
    <property type="match status" value="1"/>
</dbReference>
<evidence type="ECO:0000259" key="17">
    <source>
        <dbReference type="PROSITE" id="PS50885"/>
    </source>
</evidence>
<evidence type="ECO:0000256" key="9">
    <source>
        <dbReference type="ARBA" id="ARBA00022741"/>
    </source>
</evidence>
<evidence type="ECO:0000313" key="18">
    <source>
        <dbReference type="EMBL" id="MDU0338854.1"/>
    </source>
</evidence>
<dbReference type="SUPFAM" id="SSF47384">
    <property type="entry name" value="Homodimeric domain of signal transducing histidine kinase"/>
    <property type="match status" value="1"/>
</dbReference>
<dbReference type="Proteomes" id="UP001254257">
    <property type="component" value="Unassembled WGS sequence"/>
</dbReference>
<dbReference type="InterPro" id="IPR005467">
    <property type="entry name" value="His_kinase_dom"/>
</dbReference>
<dbReference type="SMART" id="SM00388">
    <property type="entry name" value="HisKA"/>
    <property type="match status" value="1"/>
</dbReference>
<evidence type="ECO:0000256" key="2">
    <source>
        <dbReference type="ARBA" id="ARBA00004429"/>
    </source>
</evidence>
<feature type="transmembrane region" description="Helical" evidence="15">
    <location>
        <begin position="206"/>
        <end position="226"/>
    </location>
</feature>
<evidence type="ECO:0000256" key="13">
    <source>
        <dbReference type="ARBA" id="ARBA00023012"/>
    </source>
</evidence>
<feature type="domain" description="Histidine kinase" evidence="16">
    <location>
        <begin position="286"/>
        <end position="482"/>
    </location>
</feature>
<keyword evidence="8 15" id="KW-0812">Transmembrane</keyword>
<keyword evidence="4" id="KW-1003">Cell membrane</keyword>
<dbReference type="CDD" id="cd00082">
    <property type="entry name" value="HisKA"/>
    <property type="match status" value="1"/>
</dbReference>
<name>A0ABU3S251_9HYPH</name>
<keyword evidence="6" id="KW-0597">Phosphoprotein</keyword>
<dbReference type="InterPro" id="IPR036097">
    <property type="entry name" value="HisK_dim/P_sf"/>
</dbReference>
<dbReference type="InterPro" id="IPR003660">
    <property type="entry name" value="HAMP_dom"/>
</dbReference>
<evidence type="ECO:0000259" key="16">
    <source>
        <dbReference type="PROSITE" id="PS50109"/>
    </source>
</evidence>
<dbReference type="Gene3D" id="3.30.565.10">
    <property type="entry name" value="Histidine kinase-like ATPase, C-terminal domain"/>
    <property type="match status" value="1"/>
</dbReference>
<dbReference type="SUPFAM" id="SSF55874">
    <property type="entry name" value="ATPase domain of HSP90 chaperone/DNA topoisomerase II/histidine kinase"/>
    <property type="match status" value="1"/>
</dbReference>
<comment type="caution">
    <text evidence="18">The sequence shown here is derived from an EMBL/GenBank/DDBJ whole genome shotgun (WGS) entry which is preliminary data.</text>
</comment>
<dbReference type="InterPro" id="IPR003594">
    <property type="entry name" value="HATPase_dom"/>
</dbReference>
<evidence type="ECO:0000256" key="10">
    <source>
        <dbReference type="ARBA" id="ARBA00022777"/>
    </source>
</evidence>
<evidence type="ECO:0000256" key="5">
    <source>
        <dbReference type="ARBA" id="ARBA00022519"/>
    </source>
</evidence>
<evidence type="ECO:0000313" key="19">
    <source>
        <dbReference type="Proteomes" id="UP001254257"/>
    </source>
</evidence>
<keyword evidence="19" id="KW-1185">Reference proteome</keyword>
<organism evidence="18 19">
    <name type="scientific">Bosea rubneri</name>
    <dbReference type="NCBI Taxonomy" id="3075434"/>
    <lineage>
        <taxon>Bacteria</taxon>
        <taxon>Pseudomonadati</taxon>
        <taxon>Pseudomonadota</taxon>
        <taxon>Alphaproteobacteria</taxon>
        <taxon>Hyphomicrobiales</taxon>
        <taxon>Boseaceae</taxon>
        <taxon>Bosea</taxon>
    </lineage>
</organism>
<dbReference type="PANTHER" id="PTHR44936">
    <property type="entry name" value="SENSOR PROTEIN CREC"/>
    <property type="match status" value="1"/>
</dbReference>
<dbReference type="PANTHER" id="PTHR44936:SF5">
    <property type="entry name" value="SENSOR HISTIDINE KINASE ENVZ"/>
    <property type="match status" value="1"/>
</dbReference>
<feature type="domain" description="HAMP" evidence="17">
    <location>
        <begin position="227"/>
        <end position="278"/>
    </location>
</feature>
<keyword evidence="5" id="KW-0997">Cell inner membrane</keyword>
<dbReference type="Pfam" id="PF00672">
    <property type="entry name" value="HAMP"/>
    <property type="match status" value="1"/>
</dbReference>
<comment type="subcellular location">
    <subcellularLocation>
        <location evidence="2">Cell inner membrane</location>
        <topology evidence="2">Multi-pass membrane protein</topology>
    </subcellularLocation>
</comment>
<dbReference type="InterPro" id="IPR036890">
    <property type="entry name" value="HATPase_C_sf"/>
</dbReference>
<evidence type="ECO:0000256" key="1">
    <source>
        <dbReference type="ARBA" id="ARBA00000085"/>
    </source>
</evidence>
<dbReference type="Gene3D" id="1.10.287.130">
    <property type="match status" value="1"/>
</dbReference>
<dbReference type="Pfam" id="PF00512">
    <property type="entry name" value="HisKA"/>
    <property type="match status" value="1"/>
</dbReference>
<gene>
    <name evidence="18" type="ORF">RKE40_03140</name>
</gene>
<keyword evidence="14 15" id="KW-0472">Membrane</keyword>
<accession>A0ABU3S251</accession>
<proteinExistence type="predicted"/>
<dbReference type="PROSITE" id="PS50885">
    <property type="entry name" value="HAMP"/>
    <property type="match status" value="1"/>
</dbReference>
<dbReference type="InterPro" id="IPR004358">
    <property type="entry name" value="Sig_transdc_His_kin-like_C"/>
</dbReference>
<evidence type="ECO:0000256" key="7">
    <source>
        <dbReference type="ARBA" id="ARBA00022679"/>
    </source>
</evidence>
<feature type="transmembrane region" description="Helical" evidence="15">
    <location>
        <begin position="58"/>
        <end position="82"/>
    </location>
</feature>
<dbReference type="EC" id="2.7.13.3" evidence="3"/>
<keyword evidence="10" id="KW-0418">Kinase</keyword>
<dbReference type="CDD" id="cd00075">
    <property type="entry name" value="HATPase"/>
    <property type="match status" value="1"/>
</dbReference>
<dbReference type="Pfam" id="PF02518">
    <property type="entry name" value="HATPase_c"/>
    <property type="match status" value="1"/>
</dbReference>
<evidence type="ECO:0000256" key="6">
    <source>
        <dbReference type="ARBA" id="ARBA00022553"/>
    </source>
</evidence>
<dbReference type="InterPro" id="IPR050980">
    <property type="entry name" value="2C_sensor_his_kinase"/>
</dbReference>
<keyword evidence="11 18" id="KW-0067">ATP-binding</keyword>
<reference evidence="18 19" key="1">
    <citation type="submission" date="2023-09" db="EMBL/GenBank/DDBJ databases">
        <title>Whole genome shotgun sequencing (WGS) of Bosea sp. ZW T0_25, isolated from stored onions (Allium cepa).</title>
        <authorList>
            <person name="Stoll D.A."/>
            <person name="Huch M."/>
        </authorList>
    </citation>
    <scope>NUCLEOTIDE SEQUENCE [LARGE SCALE GENOMIC DNA]</scope>
    <source>
        <strain evidence="18 19">ZW T0_25</strain>
    </source>
</reference>
<feature type="transmembrane region" description="Helical" evidence="15">
    <location>
        <begin position="20"/>
        <end position="37"/>
    </location>
</feature>
<evidence type="ECO:0000256" key="15">
    <source>
        <dbReference type="SAM" id="Phobius"/>
    </source>
</evidence>
<dbReference type="PROSITE" id="PS50109">
    <property type="entry name" value="HIS_KIN"/>
    <property type="match status" value="1"/>
</dbReference>